<evidence type="ECO:0000313" key="1">
    <source>
        <dbReference type="EMBL" id="CAM9983616.1"/>
    </source>
</evidence>
<protein>
    <submittedName>
        <fullName evidence="1">Uncharacterized protein</fullName>
    </submittedName>
</protein>
<name>A0AC59YU95_RANTA</name>
<reference evidence="1" key="1">
    <citation type="submission" date="2023-05" db="EMBL/GenBank/DDBJ databases">
        <authorList>
            <consortium name="ELIXIR-Norway"/>
        </authorList>
    </citation>
    <scope>NUCLEOTIDE SEQUENCE</scope>
</reference>
<proteinExistence type="predicted"/>
<accession>A0AC59YU95</accession>
<evidence type="ECO:0000313" key="2">
    <source>
        <dbReference type="Proteomes" id="UP001162501"/>
    </source>
</evidence>
<reference evidence="1" key="2">
    <citation type="submission" date="2025-03" db="EMBL/GenBank/DDBJ databases">
        <authorList>
            <consortium name="ELIXIR-Norway"/>
            <consortium name="Elixir Norway"/>
        </authorList>
    </citation>
    <scope>NUCLEOTIDE SEQUENCE</scope>
</reference>
<gene>
    <name evidence="1" type="ORF">MRATA1EN22A_LOCUS10300</name>
</gene>
<dbReference type="Proteomes" id="UP001162501">
    <property type="component" value="Chromosome 20"/>
</dbReference>
<organism evidence="1 2">
    <name type="scientific">Rangifer tarandus platyrhynchus</name>
    <name type="common">Svalbard reindeer</name>
    <dbReference type="NCBI Taxonomy" id="3082113"/>
    <lineage>
        <taxon>Eukaryota</taxon>
        <taxon>Metazoa</taxon>
        <taxon>Chordata</taxon>
        <taxon>Craniata</taxon>
        <taxon>Vertebrata</taxon>
        <taxon>Euteleostomi</taxon>
        <taxon>Mammalia</taxon>
        <taxon>Eutheria</taxon>
        <taxon>Laurasiatheria</taxon>
        <taxon>Artiodactyla</taxon>
        <taxon>Ruminantia</taxon>
        <taxon>Pecora</taxon>
        <taxon>Cervidae</taxon>
        <taxon>Odocoileinae</taxon>
        <taxon>Rangifer</taxon>
    </lineage>
</organism>
<sequence length="107" mass="11348">MPGAGNPGQESEWKRHGGAGSCSSRQFRVTSAWSTVRVNLEEAKGGEVANGASSTGSSTRLAPPPRTAAWPALPRTLTWMHRRMRSLVIRPALHRPASGAFGGQDLA</sequence>
<dbReference type="EMBL" id="OX596104">
    <property type="protein sequence ID" value="CAM9983616.1"/>
    <property type="molecule type" value="Genomic_DNA"/>
</dbReference>